<evidence type="ECO:0000313" key="1">
    <source>
        <dbReference type="EMBL" id="GIJ63806.1"/>
    </source>
</evidence>
<sequence length="374" mass="41314">MYHVDVASFATGFPPGMSVPPVLPALGRWLAEQPYGSVGYFNTFSSEPSDEYVTPLEDASLAVRERVGIFLTLPEGSQLALWDHGGPAPAVVNIDSEGEYRTLTDSLEAFLLGWGDRACGVWELNRDDEDDEEDREPSRHADLAAWLRTQGLVVPEVPPAPDFGAWIDEVTERTERDRVARIAALPPIVPADPALTAAAALTVAATAEPMLGRFTDEPEIVAYCASLGIDLRTVPGPDEFRSLARFDAGFELEFAYPWEYRNQTLKTRYTPSLRTEFEDARRRMLWSVTMHNAWAPPGLGRAHPYGSRFRAFDGPLPWGVTFSDTRESLAARLGPPVTDVGARQHWLTPDRNRALLVHYDGDTVGSVRIGIPPN</sequence>
<accession>A0A8J4E6U3</accession>
<dbReference type="EMBL" id="BOPG01000103">
    <property type="protein sequence ID" value="GIJ63806.1"/>
    <property type="molecule type" value="Genomic_DNA"/>
</dbReference>
<dbReference type="AlphaFoldDB" id="A0A8J4E6U3"/>
<keyword evidence="2" id="KW-1185">Reference proteome</keyword>
<proteinExistence type="predicted"/>
<gene>
    <name evidence="1" type="ORF">Vau01_113220</name>
</gene>
<reference evidence="1" key="1">
    <citation type="submission" date="2021-01" db="EMBL/GenBank/DDBJ databases">
        <title>Whole genome shotgun sequence of Virgisporangium aurantiacum NBRC 16421.</title>
        <authorList>
            <person name="Komaki H."/>
            <person name="Tamura T."/>
        </authorList>
    </citation>
    <scope>NUCLEOTIDE SEQUENCE</scope>
    <source>
        <strain evidence="1">NBRC 16421</strain>
    </source>
</reference>
<dbReference type="Proteomes" id="UP000612585">
    <property type="component" value="Unassembled WGS sequence"/>
</dbReference>
<comment type="caution">
    <text evidence="1">The sequence shown here is derived from an EMBL/GenBank/DDBJ whole genome shotgun (WGS) entry which is preliminary data.</text>
</comment>
<evidence type="ECO:0000313" key="2">
    <source>
        <dbReference type="Proteomes" id="UP000612585"/>
    </source>
</evidence>
<name>A0A8J4E6U3_9ACTN</name>
<organism evidence="1 2">
    <name type="scientific">Virgisporangium aurantiacum</name>
    <dbReference type="NCBI Taxonomy" id="175570"/>
    <lineage>
        <taxon>Bacteria</taxon>
        <taxon>Bacillati</taxon>
        <taxon>Actinomycetota</taxon>
        <taxon>Actinomycetes</taxon>
        <taxon>Micromonosporales</taxon>
        <taxon>Micromonosporaceae</taxon>
        <taxon>Virgisporangium</taxon>
    </lineage>
</organism>
<dbReference type="RefSeq" id="WP_204011109.1">
    <property type="nucleotide sequence ID" value="NZ_BOPG01000103.1"/>
</dbReference>
<protein>
    <submittedName>
        <fullName evidence="1">Uncharacterized protein</fullName>
    </submittedName>
</protein>